<dbReference type="Pfam" id="PF11380">
    <property type="entry name" value="Stealth_CR2"/>
    <property type="match status" value="1"/>
</dbReference>
<evidence type="ECO:0000256" key="1">
    <source>
        <dbReference type="ARBA" id="ARBA00007583"/>
    </source>
</evidence>
<comment type="similarity">
    <text evidence="1">Belongs to the stealth family.</text>
</comment>
<evidence type="ECO:0000313" key="5">
    <source>
        <dbReference type="Proteomes" id="UP001342314"/>
    </source>
</evidence>
<feature type="domain" description="Stealth protein CR2 conserved region 2" evidence="3">
    <location>
        <begin position="251"/>
        <end position="313"/>
    </location>
</feature>
<reference evidence="4 5" key="1">
    <citation type="submission" date="2021-12" db="EMBL/GenBank/DDBJ databases">
        <title>High titer production of polyol ester of fatty acids by Rhodotorula paludigena BS15 towards product separation-free biomass refinery.</title>
        <authorList>
            <person name="Mano J."/>
            <person name="Ono H."/>
            <person name="Tanaka T."/>
            <person name="Naito K."/>
            <person name="Sushida H."/>
            <person name="Ike M."/>
            <person name="Tokuyasu K."/>
            <person name="Kitaoka M."/>
        </authorList>
    </citation>
    <scope>NUCLEOTIDE SEQUENCE [LARGE SCALE GENOMIC DNA]</scope>
    <source>
        <strain evidence="4 5">BS15</strain>
    </source>
</reference>
<evidence type="ECO:0000259" key="3">
    <source>
        <dbReference type="Pfam" id="PF11380"/>
    </source>
</evidence>
<organism evidence="4 5">
    <name type="scientific">Rhodotorula paludigena</name>
    <dbReference type="NCBI Taxonomy" id="86838"/>
    <lineage>
        <taxon>Eukaryota</taxon>
        <taxon>Fungi</taxon>
        <taxon>Dikarya</taxon>
        <taxon>Basidiomycota</taxon>
        <taxon>Pucciniomycotina</taxon>
        <taxon>Microbotryomycetes</taxon>
        <taxon>Sporidiobolales</taxon>
        <taxon>Sporidiobolaceae</taxon>
        <taxon>Rhodotorula</taxon>
    </lineage>
</organism>
<name>A0AAV5GS43_9BASI</name>
<dbReference type="GO" id="GO:0005794">
    <property type="term" value="C:Golgi apparatus"/>
    <property type="evidence" value="ECO:0007669"/>
    <property type="project" value="TreeGrafter"/>
</dbReference>
<keyword evidence="5" id="KW-1185">Reference proteome</keyword>
<sequence length="698" mass="76330">MSGRGAYTPLVTFPPGSLAPVRRSTAAGTEDPSPSCGEVLRTLARPKAALLALGAACVLYLLVLAPTKALTPIDRQLIEVDEDPAARFPEIWAAAKEGWEEYEPRGAVLADSVESWAERISGSCADGWAASGAPCASQEPPTPRVDLVWTWTNGSADPLLRRWKAEVQASLSGRIRPGVAMVRARKSSRHFREHDELRYSVRSALAAFRPSALSSFHLLTADLPTNQLFSDMIDGRLPENLTHVLDASRIGQVPTWLEHRDGRPPMRVIHHSDIFEDRTSLPTFNSLSIESRMPNLPGLSEFVLYMNDDTFLYGDHAFTPGDVGAPFLGPVFRIQDGLTVESRAPGGFGAHPFLTSRSRFRGRGTEYQLPFLATHYVIEAHREALLHAFFAARSDRNLDGQLSLRERKMMVEGLGFELDAAGQSVEPFVQVYLPRRGTSAHLVEQLERIGCDPPGVTNIAFSSHDGFGAFRPEPNYRDSFNRSRPIRPALSVDATEDAGTAACAIHLDTCFGSDFLSSTRSVPVDKAFRRVAYEYTHCGDCVVLALVGRSGATGLSAFLPSCSAAAPHYSPSISAEVLFSSEKRHQSVDLLVTPPSSAAPTCATARALAVRRILRYSYTLGDSVSRFVTMRQAQSVKVALDKMVDEEAKEAGGAMPAFLTLNDDFDLPQASDRADHFLKPWFRTQWPNPSPYEDSSAA</sequence>
<dbReference type="InterPro" id="IPR047141">
    <property type="entry name" value="Stealth"/>
</dbReference>
<gene>
    <name evidence="4" type="ORF">Rhopal_004516-T1</name>
</gene>
<dbReference type="Proteomes" id="UP001342314">
    <property type="component" value="Unassembled WGS sequence"/>
</dbReference>
<proteinExistence type="inferred from homology"/>
<dbReference type="PANTHER" id="PTHR24045">
    <property type="match status" value="1"/>
</dbReference>
<dbReference type="GO" id="GO:0046835">
    <property type="term" value="P:carbohydrate phosphorylation"/>
    <property type="evidence" value="ECO:0007669"/>
    <property type="project" value="TreeGrafter"/>
</dbReference>
<dbReference type="EMBL" id="BQKY01000009">
    <property type="protein sequence ID" value="GJN91493.1"/>
    <property type="molecule type" value="Genomic_DNA"/>
</dbReference>
<dbReference type="GO" id="GO:0003976">
    <property type="term" value="F:UDP-N-acetylglucosamine-lysosomal-enzyme N-acetylglucosaminephosphotransferase activity"/>
    <property type="evidence" value="ECO:0007669"/>
    <property type="project" value="TreeGrafter"/>
</dbReference>
<evidence type="ECO:0000313" key="4">
    <source>
        <dbReference type="EMBL" id="GJN91493.1"/>
    </source>
</evidence>
<keyword evidence="2" id="KW-0808">Transferase</keyword>
<dbReference type="InterPro" id="IPR021520">
    <property type="entry name" value="Stealth_CR2"/>
</dbReference>
<evidence type="ECO:0000256" key="2">
    <source>
        <dbReference type="ARBA" id="ARBA00022679"/>
    </source>
</evidence>
<dbReference type="PANTHER" id="PTHR24045:SF0">
    <property type="entry name" value="N-ACETYLGLUCOSAMINE-1-PHOSPHOTRANSFERASE SUBUNITS ALPHA_BETA"/>
    <property type="match status" value="1"/>
</dbReference>
<accession>A0AAV5GS43</accession>
<comment type="caution">
    <text evidence="4">The sequence shown here is derived from an EMBL/GenBank/DDBJ whole genome shotgun (WGS) entry which is preliminary data.</text>
</comment>
<protein>
    <recommendedName>
        <fullName evidence="3">Stealth protein CR2 conserved region 2 domain-containing protein</fullName>
    </recommendedName>
</protein>
<dbReference type="AlphaFoldDB" id="A0AAV5GS43"/>